<dbReference type="EMBL" id="BARV01018345">
    <property type="protein sequence ID" value="GAI19216.1"/>
    <property type="molecule type" value="Genomic_DNA"/>
</dbReference>
<protein>
    <submittedName>
        <fullName evidence="1">Uncharacterized protein</fullName>
    </submittedName>
</protein>
<feature type="non-terminal residue" evidence="1">
    <location>
        <position position="1"/>
    </location>
</feature>
<dbReference type="AlphaFoldDB" id="X1MMC6"/>
<name>X1MMC6_9ZZZZ</name>
<evidence type="ECO:0000313" key="1">
    <source>
        <dbReference type="EMBL" id="GAI19216.1"/>
    </source>
</evidence>
<proteinExistence type="predicted"/>
<accession>X1MMC6</accession>
<comment type="caution">
    <text evidence="1">The sequence shown here is derived from an EMBL/GenBank/DDBJ whole genome shotgun (WGS) entry which is preliminary data.</text>
</comment>
<gene>
    <name evidence="1" type="ORF">S06H3_31047</name>
</gene>
<sequence>FDEAGSMEKEEVRRLKENGEKSGVIIEILGRKTM</sequence>
<reference evidence="1" key="1">
    <citation type="journal article" date="2014" name="Front. Microbiol.">
        <title>High frequency of phylogenetically diverse reductive dehalogenase-homologous genes in deep subseafloor sedimentary metagenomes.</title>
        <authorList>
            <person name="Kawai M."/>
            <person name="Futagami T."/>
            <person name="Toyoda A."/>
            <person name="Takaki Y."/>
            <person name="Nishi S."/>
            <person name="Hori S."/>
            <person name="Arai W."/>
            <person name="Tsubouchi T."/>
            <person name="Morono Y."/>
            <person name="Uchiyama I."/>
            <person name="Ito T."/>
            <person name="Fujiyama A."/>
            <person name="Inagaki F."/>
            <person name="Takami H."/>
        </authorList>
    </citation>
    <scope>NUCLEOTIDE SEQUENCE</scope>
    <source>
        <strain evidence="1">Expedition CK06-06</strain>
    </source>
</reference>
<organism evidence="1">
    <name type="scientific">marine sediment metagenome</name>
    <dbReference type="NCBI Taxonomy" id="412755"/>
    <lineage>
        <taxon>unclassified sequences</taxon>
        <taxon>metagenomes</taxon>
        <taxon>ecological metagenomes</taxon>
    </lineage>
</organism>